<keyword evidence="3" id="KW-1185">Reference proteome</keyword>
<gene>
    <name evidence="2" type="ORF">BG60_33125</name>
</gene>
<organism evidence="2 3">
    <name type="scientific">Caballeronia zhejiangensis</name>
    <dbReference type="NCBI Taxonomy" id="871203"/>
    <lineage>
        <taxon>Bacteria</taxon>
        <taxon>Pseudomonadati</taxon>
        <taxon>Pseudomonadota</taxon>
        <taxon>Betaproteobacteria</taxon>
        <taxon>Burkholderiales</taxon>
        <taxon>Burkholderiaceae</taxon>
        <taxon>Caballeronia</taxon>
    </lineage>
</organism>
<evidence type="ECO:0000256" key="1">
    <source>
        <dbReference type="SAM" id="MobiDB-lite"/>
    </source>
</evidence>
<dbReference type="GO" id="GO:0016853">
    <property type="term" value="F:isomerase activity"/>
    <property type="evidence" value="ECO:0007669"/>
    <property type="project" value="UniProtKB-KW"/>
</dbReference>
<sequence>MRGSEQRDRFSNEAEALATGGEPVHEAETEQEQSVEVGAHERKKRGRKPPDVASLDSA</sequence>
<comment type="caution">
    <text evidence="2">The sequence shown here is derived from an EMBL/GenBank/DDBJ whole genome shotgun (WGS) entry which is preliminary data.</text>
</comment>
<dbReference type="Proteomes" id="UP000027451">
    <property type="component" value="Unassembled WGS sequence"/>
</dbReference>
<evidence type="ECO:0000313" key="2">
    <source>
        <dbReference type="EMBL" id="KDR31447.1"/>
    </source>
</evidence>
<accession>A0A656QL02</accession>
<name>A0A656QL02_9BURK</name>
<proteinExistence type="predicted"/>
<feature type="compositionally biased region" description="Basic and acidic residues" evidence="1">
    <location>
        <begin position="1"/>
        <end position="12"/>
    </location>
</feature>
<dbReference type="AlphaFoldDB" id="A0A656QL02"/>
<feature type="region of interest" description="Disordered" evidence="1">
    <location>
        <begin position="1"/>
        <end position="58"/>
    </location>
</feature>
<evidence type="ECO:0000313" key="3">
    <source>
        <dbReference type="Proteomes" id="UP000027451"/>
    </source>
</evidence>
<reference evidence="2 3" key="1">
    <citation type="submission" date="2014-03" db="EMBL/GenBank/DDBJ databases">
        <title>Draft Genome Sequences of Four Burkholderia Strains.</title>
        <authorList>
            <person name="Liu X.Y."/>
            <person name="Li C.X."/>
            <person name="Xu J.H."/>
        </authorList>
    </citation>
    <scope>NUCLEOTIDE SEQUENCE [LARGE SCALE GENOMIC DNA]</scope>
    <source>
        <strain evidence="2 3">OP-1</strain>
    </source>
</reference>
<protein>
    <submittedName>
        <fullName evidence="2">Peptidylprolyl isomerase</fullName>
    </submittedName>
</protein>
<keyword evidence="2" id="KW-0413">Isomerase</keyword>
<dbReference type="EMBL" id="JFHD01000006">
    <property type="protein sequence ID" value="KDR31447.1"/>
    <property type="molecule type" value="Genomic_DNA"/>
</dbReference>